<keyword evidence="2" id="KW-1185">Reference proteome</keyword>
<dbReference type="EMBL" id="CP103300">
    <property type="protein sequence ID" value="UYM17356.1"/>
    <property type="molecule type" value="Genomic_DNA"/>
</dbReference>
<dbReference type="RefSeq" id="WP_262599910.1">
    <property type="nucleotide sequence ID" value="NZ_CP103300.1"/>
</dbReference>
<protein>
    <submittedName>
        <fullName evidence="1">Uncharacterized protein</fullName>
    </submittedName>
</protein>
<evidence type="ECO:0000313" key="2">
    <source>
        <dbReference type="Proteomes" id="UP001163255"/>
    </source>
</evidence>
<sequence>MNLTQASVWNVGTCRLDVKGATQAETLQESEYQCKAQGRTIP</sequence>
<proteinExistence type="predicted"/>
<accession>A0ABY6GZA8</accession>
<dbReference type="Proteomes" id="UP001163255">
    <property type="component" value="Chromosome"/>
</dbReference>
<gene>
    <name evidence="1" type="ORF">NX720_05395</name>
</gene>
<name>A0ABY6GZA8_9GAMM</name>
<evidence type="ECO:0000313" key="1">
    <source>
        <dbReference type="EMBL" id="UYM17356.1"/>
    </source>
</evidence>
<reference evidence="1" key="1">
    <citation type="submission" date="2022-10" db="EMBL/GenBank/DDBJ databases">
        <title>Completed Genome Sequence of two octocoral isolated bacterium, Endozoicomonas euniceicola EF212T and Endozoicomonas gorgoniicola PS125T.</title>
        <authorList>
            <person name="Chiou Y.-J."/>
            <person name="Chen Y.-H."/>
        </authorList>
    </citation>
    <scope>NUCLEOTIDE SEQUENCE</scope>
    <source>
        <strain evidence="1">EF212</strain>
    </source>
</reference>
<organism evidence="1 2">
    <name type="scientific">Endozoicomonas euniceicola</name>
    <dbReference type="NCBI Taxonomy" id="1234143"/>
    <lineage>
        <taxon>Bacteria</taxon>
        <taxon>Pseudomonadati</taxon>
        <taxon>Pseudomonadota</taxon>
        <taxon>Gammaproteobacteria</taxon>
        <taxon>Oceanospirillales</taxon>
        <taxon>Endozoicomonadaceae</taxon>
        <taxon>Endozoicomonas</taxon>
    </lineage>
</organism>